<keyword evidence="1" id="KW-0479">Metal-binding</keyword>
<keyword evidence="5" id="KW-0411">Iron-sulfur</keyword>
<dbReference type="InterPro" id="IPR019591">
    <property type="entry name" value="Mrp/NBP35_ATP-bd"/>
</dbReference>
<name>F2UC07_SALR5</name>
<dbReference type="AlphaFoldDB" id="F2UC07"/>
<dbReference type="Proteomes" id="UP000007799">
    <property type="component" value="Unassembled WGS sequence"/>
</dbReference>
<dbReference type="GO" id="GO:0140663">
    <property type="term" value="F:ATP-dependent FeS chaperone activity"/>
    <property type="evidence" value="ECO:0007669"/>
    <property type="project" value="InterPro"/>
</dbReference>
<evidence type="ECO:0000256" key="2">
    <source>
        <dbReference type="ARBA" id="ARBA00022741"/>
    </source>
</evidence>
<evidence type="ECO:0000256" key="3">
    <source>
        <dbReference type="ARBA" id="ARBA00022840"/>
    </source>
</evidence>
<keyword evidence="3" id="KW-0067">ATP-binding</keyword>
<dbReference type="InterPro" id="IPR027417">
    <property type="entry name" value="P-loop_NTPase"/>
</dbReference>
<gene>
    <name evidence="7" type="ORF">PTSG_06124</name>
</gene>
<dbReference type="Gene3D" id="3.40.50.300">
    <property type="entry name" value="P-loop containing nucleotide triphosphate hydrolases"/>
    <property type="match status" value="1"/>
</dbReference>
<dbReference type="GeneID" id="16073585"/>
<protein>
    <submittedName>
        <fullName evidence="7">Cytosolic Fe-S cluster assembly factor NBP35</fullName>
    </submittedName>
</protein>
<sequence length="186" mass="19641">MASATTHTRDHDNKAMSSRPEDAPEHCPGTESENAGKASACEGCPNQRICASSQPKGPDPDLPLIEKQMSTVKQKILVLSGKGGVGKSTFTANLARAFALDETKQVGVLDVDICGPSQPKVFQAEGEQVHNSGSGWSPVSVEDNICLMSVGFLLGDPREAVIWRGPKKNEIQAAADKGGDRQDEAA</sequence>
<dbReference type="KEGG" id="sre:PTSG_06124"/>
<reference evidence="7" key="1">
    <citation type="submission" date="2009-08" db="EMBL/GenBank/DDBJ databases">
        <title>Annotation of Salpingoeca rosetta.</title>
        <authorList>
            <consortium name="The Broad Institute Genome Sequencing Platform"/>
            <person name="Russ C."/>
            <person name="Cuomo C."/>
            <person name="Burger G."/>
            <person name="Gray M.W."/>
            <person name="Holland P.W.H."/>
            <person name="King N."/>
            <person name="Lang F.B.F."/>
            <person name="Roger A.J."/>
            <person name="Ruiz-Trillo I."/>
            <person name="Young S.K."/>
            <person name="Zeng Q."/>
            <person name="Gargeya S."/>
            <person name="Alvarado L."/>
            <person name="Berlin A."/>
            <person name="Chapman S.B."/>
            <person name="Chen Z."/>
            <person name="Freedman E."/>
            <person name="Gellesch M."/>
            <person name="Goldberg J."/>
            <person name="Griggs A."/>
            <person name="Gujja S."/>
            <person name="Heilman E."/>
            <person name="Heiman D."/>
            <person name="Howarth C."/>
            <person name="Mehta T."/>
            <person name="Neiman D."/>
            <person name="Pearson M."/>
            <person name="Roberts A."/>
            <person name="Saif S."/>
            <person name="Shea T."/>
            <person name="Shenoy N."/>
            <person name="Sisk P."/>
            <person name="Stolte C."/>
            <person name="Sykes S."/>
            <person name="White J."/>
            <person name="Yandava C."/>
            <person name="Haas B."/>
            <person name="Nusbaum C."/>
            <person name="Birren B."/>
        </authorList>
    </citation>
    <scope>NUCLEOTIDE SEQUENCE [LARGE SCALE GENOMIC DNA]</scope>
    <source>
        <strain evidence="7">ATCC 50818</strain>
    </source>
</reference>
<dbReference type="GO" id="GO:0046872">
    <property type="term" value="F:metal ion binding"/>
    <property type="evidence" value="ECO:0007669"/>
    <property type="project" value="UniProtKB-KW"/>
</dbReference>
<feature type="compositionally biased region" description="Basic and acidic residues" evidence="6">
    <location>
        <begin position="7"/>
        <end position="25"/>
    </location>
</feature>
<dbReference type="STRING" id="946362.F2UC07"/>
<evidence type="ECO:0000313" key="7">
    <source>
        <dbReference type="EMBL" id="EGD74114.1"/>
    </source>
</evidence>
<dbReference type="InParanoid" id="F2UC07"/>
<feature type="region of interest" description="Disordered" evidence="6">
    <location>
        <begin position="1"/>
        <end position="41"/>
    </location>
</feature>
<dbReference type="eggNOG" id="KOG3022">
    <property type="taxonomic scope" value="Eukaryota"/>
</dbReference>
<keyword evidence="2" id="KW-0547">Nucleotide-binding</keyword>
<dbReference type="SUPFAM" id="SSF52540">
    <property type="entry name" value="P-loop containing nucleoside triphosphate hydrolases"/>
    <property type="match status" value="1"/>
</dbReference>
<dbReference type="RefSeq" id="XP_004993015.1">
    <property type="nucleotide sequence ID" value="XM_004992958.1"/>
</dbReference>
<keyword evidence="8" id="KW-1185">Reference proteome</keyword>
<evidence type="ECO:0000256" key="4">
    <source>
        <dbReference type="ARBA" id="ARBA00023004"/>
    </source>
</evidence>
<evidence type="ECO:0000256" key="1">
    <source>
        <dbReference type="ARBA" id="ARBA00022723"/>
    </source>
</evidence>
<dbReference type="GO" id="GO:0005524">
    <property type="term" value="F:ATP binding"/>
    <property type="evidence" value="ECO:0007669"/>
    <property type="project" value="UniProtKB-KW"/>
</dbReference>
<dbReference type="GO" id="GO:0051536">
    <property type="term" value="F:iron-sulfur cluster binding"/>
    <property type="evidence" value="ECO:0007669"/>
    <property type="project" value="UniProtKB-KW"/>
</dbReference>
<keyword evidence="4" id="KW-0408">Iron</keyword>
<accession>F2UC07</accession>
<dbReference type="OrthoDB" id="1741334at2759"/>
<dbReference type="GO" id="GO:0016226">
    <property type="term" value="P:iron-sulfur cluster assembly"/>
    <property type="evidence" value="ECO:0007669"/>
    <property type="project" value="InterPro"/>
</dbReference>
<proteinExistence type="predicted"/>
<evidence type="ECO:0000256" key="5">
    <source>
        <dbReference type="ARBA" id="ARBA00023014"/>
    </source>
</evidence>
<evidence type="ECO:0000313" key="8">
    <source>
        <dbReference type="Proteomes" id="UP000007799"/>
    </source>
</evidence>
<dbReference type="InterPro" id="IPR033756">
    <property type="entry name" value="YlxH/NBP35"/>
</dbReference>
<organism evidence="8">
    <name type="scientific">Salpingoeca rosetta (strain ATCC 50818 / BSB-021)</name>
    <dbReference type="NCBI Taxonomy" id="946362"/>
    <lineage>
        <taxon>Eukaryota</taxon>
        <taxon>Choanoflagellata</taxon>
        <taxon>Craspedida</taxon>
        <taxon>Salpingoecidae</taxon>
        <taxon>Salpingoeca</taxon>
    </lineage>
</organism>
<evidence type="ECO:0000256" key="6">
    <source>
        <dbReference type="SAM" id="MobiDB-lite"/>
    </source>
</evidence>
<dbReference type="EMBL" id="GL832968">
    <property type="protein sequence ID" value="EGD74114.1"/>
    <property type="molecule type" value="Genomic_DNA"/>
</dbReference>
<dbReference type="GO" id="GO:0005829">
    <property type="term" value="C:cytosol"/>
    <property type="evidence" value="ECO:0007669"/>
    <property type="project" value="TreeGrafter"/>
</dbReference>
<dbReference type="Pfam" id="PF10609">
    <property type="entry name" value="ParA"/>
    <property type="match status" value="1"/>
</dbReference>
<dbReference type="PANTHER" id="PTHR23264">
    <property type="entry name" value="NUCLEOTIDE-BINDING PROTEIN NBP35 YEAST -RELATED"/>
    <property type="match status" value="1"/>
</dbReference>
<dbReference type="PANTHER" id="PTHR23264:SF35">
    <property type="entry name" value="CYTOSOLIC FE-S CLUSTER ASSEMBLY FACTOR NUBP1"/>
    <property type="match status" value="1"/>
</dbReference>